<feature type="binding site" evidence="6">
    <location>
        <begin position="97"/>
        <end position="100"/>
    </location>
    <ligand>
        <name>substrate</name>
    </ligand>
</feature>
<dbReference type="AlphaFoldDB" id="A0A1C4H6W3"/>
<keyword evidence="9" id="KW-1185">Reference proteome</keyword>
<dbReference type="EC" id="5.4.2.11" evidence="2"/>
<evidence type="ECO:0000256" key="2">
    <source>
        <dbReference type="ARBA" id="ARBA00012028"/>
    </source>
</evidence>
<feature type="binding site" evidence="6">
    <location>
        <position position="76"/>
    </location>
    <ligand>
        <name>substrate</name>
    </ligand>
</feature>
<dbReference type="Pfam" id="PF00300">
    <property type="entry name" value="His_Phos_1"/>
    <property type="match status" value="1"/>
</dbReference>
<dbReference type="SUPFAM" id="SSF53254">
    <property type="entry name" value="Phosphoglycerate mutase-like"/>
    <property type="match status" value="1"/>
</dbReference>
<evidence type="ECO:0000256" key="7">
    <source>
        <dbReference type="PIRSR" id="PIRSR613078-3"/>
    </source>
</evidence>
<keyword evidence="4" id="KW-0413">Isomerase</keyword>
<dbReference type="SMART" id="SM00855">
    <property type="entry name" value="PGAM"/>
    <property type="match status" value="1"/>
</dbReference>
<dbReference type="PANTHER" id="PTHR11931">
    <property type="entry name" value="PHOSPHOGLYCERATE MUTASE"/>
    <property type="match status" value="1"/>
</dbReference>
<evidence type="ECO:0000256" key="5">
    <source>
        <dbReference type="PIRSR" id="PIRSR613078-1"/>
    </source>
</evidence>
<evidence type="ECO:0000256" key="3">
    <source>
        <dbReference type="ARBA" id="ARBA00023152"/>
    </source>
</evidence>
<accession>A0A1C4H6W3</accession>
<organism evidence="8 9">
    <name type="scientific">Bifidobacterium commune</name>
    <dbReference type="NCBI Taxonomy" id="1505727"/>
    <lineage>
        <taxon>Bacteria</taxon>
        <taxon>Bacillati</taxon>
        <taxon>Actinomycetota</taxon>
        <taxon>Actinomycetes</taxon>
        <taxon>Bifidobacteriales</taxon>
        <taxon>Bifidobacteriaceae</taxon>
        <taxon>Bifidobacterium</taxon>
    </lineage>
</organism>
<proteinExistence type="inferred from homology"/>
<dbReference type="InterPro" id="IPR029033">
    <property type="entry name" value="His_PPase_superfam"/>
</dbReference>
<feature type="active site" description="Tele-phosphohistidine intermediate" evidence="5">
    <location>
        <position position="22"/>
    </location>
</feature>
<dbReference type="Proteomes" id="UP000242610">
    <property type="component" value="Unassembled WGS sequence"/>
</dbReference>
<dbReference type="InterPro" id="IPR013078">
    <property type="entry name" value="His_Pase_superF_clade-1"/>
</dbReference>
<dbReference type="GO" id="GO:0006096">
    <property type="term" value="P:glycolytic process"/>
    <property type="evidence" value="ECO:0007669"/>
    <property type="project" value="UniProtKB-KW"/>
</dbReference>
<evidence type="ECO:0000313" key="8">
    <source>
        <dbReference type="EMBL" id="SCC80483.1"/>
    </source>
</evidence>
<feature type="site" description="Transition state stabilizer" evidence="7">
    <location>
        <position position="186"/>
    </location>
</feature>
<dbReference type="OrthoDB" id="4697614at2"/>
<keyword evidence="3" id="KW-0324">Glycolysis</keyword>
<dbReference type="RefSeq" id="WP_091848046.1">
    <property type="nucleotide sequence ID" value="NZ_FMBL01000003.1"/>
</dbReference>
<reference evidence="9" key="1">
    <citation type="submission" date="2016-08" db="EMBL/GenBank/DDBJ databases">
        <authorList>
            <person name="Varghese N."/>
            <person name="Submissions Spin"/>
        </authorList>
    </citation>
    <scope>NUCLEOTIDE SEQUENCE [LARGE SCALE GENOMIC DNA]</scope>
    <source>
        <strain evidence="9">R-52791</strain>
    </source>
</reference>
<dbReference type="STRING" id="1505727.GA0061077_1219"/>
<dbReference type="Gene3D" id="3.40.50.1240">
    <property type="entry name" value="Phosphoglycerate mutase-like"/>
    <property type="match status" value="1"/>
</dbReference>
<comment type="similarity">
    <text evidence="1">Belongs to the phosphoglycerate mutase family. BPG-dependent PGAM subfamily.</text>
</comment>
<dbReference type="CDD" id="cd07067">
    <property type="entry name" value="HP_PGM_like"/>
    <property type="match status" value="1"/>
</dbReference>
<evidence type="ECO:0000256" key="1">
    <source>
        <dbReference type="ARBA" id="ARBA00006717"/>
    </source>
</evidence>
<dbReference type="InterPro" id="IPR005952">
    <property type="entry name" value="Phosphogly_mut1"/>
</dbReference>
<dbReference type="GO" id="GO:0004619">
    <property type="term" value="F:phosphoglycerate mutase activity"/>
    <property type="evidence" value="ECO:0007669"/>
    <property type="project" value="UniProtKB-EC"/>
</dbReference>
<feature type="active site" description="Proton donor/acceptor" evidence="5">
    <location>
        <position position="97"/>
    </location>
</feature>
<sequence length="232" mass="25596">MGNYLTSGDGAADPGYLVLLRHGQTPWSVSGQYTGRTDVSLTEQGRQQALAGGERLREVFPGGFSDGCVFTSPLRRASETAQLAGYAVSETLEDLAEWDYGRAEGRKREEVSAALGHDWCIWDEGPEMLPETMGGDWVCELPDGQILNVHNGHGETVDEAAVRARRVIEKAVPLILEGHNVLLVAHAHILRIVTSQWLHTDPHLGRLLRLDTAHHSVLGYYKNDPVIVRWNV</sequence>
<evidence type="ECO:0000256" key="4">
    <source>
        <dbReference type="ARBA" id="ARBA00023235"/>
    </source>
</evidence>
<dbReference type="EMBL" id="FMBL01000003">
    <property type="protein sequence ID" value="SCC80483.1"/>
    <property type="molecule type" value="Genomic_DNA"/>
</dbReference>
<feature type="binding site" evidence="6">
    <location>
        <begin position="34"/>
        <end position="35"/>
    </location>
    <ligand>
        <name>substrate</name>
    </ligand>
</feature>
<evidence type="ECO:0000256" key="6">
    <source>
        <dbReference type="PIRSR" id="PIRSR613078-2"/>
    </source>
</evidence>
<protein>
    <recommendedName>
        <fullName evidence="2">phosphoglycerate mutase (2,3-diphosphoglycerate-dependent)</fullName>
        <ecNumber evidence="2">5.4.2.11</ecNumber>
    </recommendedName>
</protein>
<name>A0A1C4H6W3_9BIFI</name>
<gene>
    <name evidence="8" type="ORF">GA0061077_1219</name>
</gene>
<evidence type="ECO:0000313" key="9">
    <source>
        <dbReference type="Proteomes" id="UP000242610"/>
    </source>
</evidence>